<proteinExistence type="predicted"/>
<sequence>MPFARWIVRGDAFSHARSRTLSSTSDAATVMLANAGNQEQDRCARNDLFERGATTVALEQVGSRDRVVALAGLPDPRSDEIADRIGPRDEPRNHTP</sequence>
<evidence type="ECO:0000256" key="1">
    <source>
        <dbReference type="SAM" id="MobiDB-lite"/>
    </source>
</evidence>
<gene>
    <name evidence="2" type="ORF">DT99_35765</name>
</gene>
<feature type="compositionally biased region" description="Basic and acidic residues" evidence="1">
    <location>
        <begin position="76"/>
        <end position="96"/>
    </location>
</feature>
<evidence type="ECO:0000313" key="2">
    <source>
        <dbReference type="EMBL" id="KEA55070.1"/>
    </source>
</evidence>
<name>A0A071M3E9_9BURK</name>
<organism evidence="2">
    <name type="scientific">Burkholderia cenocepacia</name>
    <dbReference type="NCBI Taxonomy" id="95486"/>
    <lineage>
        <taxon>Bacteria</taxon>
        <taxon>Pseudomonadati</taxon>
        <taxon>Pseudomonadota</taxon>
        <taxon>Betaproteobacteria</taxon>
        <taxon>Burkholderiales</taxon>
        <taxon>Burkholderiaceae</taxon>
        <taxon>Burkholderia</taxon>
        <taxon>Burkholderia cepacia complex</taxon>
    </lineage>
</organism>
<feature type="region of interest" description="Disordered" evidence="1">
    <location>
        <begin position="71"/>
        <end position="96"/>
    </location>
</feature>
<protein>
    <submittedName>
        <fullName evidence="2">Uncharacterized protein</fullName>
    </submittedName>
</protein>
<accession>A0A071M3E9</accession>
<dbReference type="AlphaFoldDB" id="A0A071M3E9"/>
<dbReference type="EMBL" id="JJOA01000076">
    <property type="protein sequence ID" value="KEA55070.1"/>
    <property type="molecule type" value="Genomic_DNA"/>
</dbReference>
<reference evidence="2" key="1">
    <citation type="submission" date="2014-04" db="EMBL/GenBank/DDBJ databases">
        <title>In planta biocontrol of soil-borne Fusarium wilt of banana through a plant endophytic bacterium, Burkholderia cenocepacia 869T2.</title>
        <authorList>
            <person name="Ho Y.-N."/>
            <person name="Chiang H.-M."/>
            <person name="Chao C.-P."/>
            <person name="Su C.-C."/>
            <person name="Hsu H.-F."/>
            <person name="Guo C.-T."/>
            <person name="Hsieh J.-L."/>
            <person name="Huang C.-C."/>
        </authorList>
    </citation>
    <scope>NUCLEOTIDE SEQUENCE [LARGE SCALE GENOMIC DNA]</scope>
    <source>
        <strain evidence="2">869T2</strain>
    </source>
</reference>
<comment type="caution">
    <text evidence="2">The sequence shown here is derived from an EMBL/GenBank/DDBJ whole genome shotgun (WGS) entry which is preliminary data.</text>
</comment>